<dbReference type="EMBL" id="JPVO01000054">
    <property type="protein sequence ID" value="KGR74398.1"/>
    <property type="molecule type" value="Genomic_DNA"/>
</dbReference>
<sequence>MLWYIGKRLLQSVLTLFIIITIVFSLLRLMPEEGYLGAAAEKMTPEQQEIILTNLGLRDPLLVQLGNFYMDLFKGELGTSVTYRTDVPVTTIISEKIMYSLLFGLGAVVMSLVIGVPLGILMAHMKGRWLDRLGTGYIVFVVAVPAAVYYIFIQMYVTDLFNLPLLFDEYNKMSWILPLTSMALAPTASYAMWMRRYMVDELNKDYIKLARAKGVKERTLMFRHVMRNAFIPMAQYLPATILFTITGSIYIESLYSIPGMGGLLVDAIQRQDNSVVQGLVLIFSSLGIIGLFLGDLAMALVDPRIKLGKGGSTR</sequence>
<evidence type="ECO:0000256" key="2">
    <source>
        <dbReference type="ARBA" id="ARBA00022448"/>
    </source>
</evidence>
<keyword evidence="10" id="KW-1185">Reference proteome</keyword>
<feature type="transmembrane region" description="Helical" evidence="7">
    <location>
        <begin position="12"/>
        <end position="30"/>
    </location>
</feature>
<dbReference type="Gene3D" id="1.10.3720.10">
    <property type="entry name" value="MetI-like"/>
    <property type="match status" value="1"/>
</dbReference>
<feature type="transmembrane region" description="Helical" evidence="7">
    <location>
        <begin position="275"/>
        <end position="301"/>
    </location>
</feature>
<evidence type="ECO:0000256" key="5">
    <source>
        <dbReference type="ARBA" id="ARBA00022989"/>
    </source>
</evidence>
<dbReference type="AlphaFoldDB" id="A0A0A3HVR6"/>
<evidence type="ECO:0000259" key="8">
    <source>
        <dbReference type="PROSITE" id="PS50928"/>
    </source>
</evidence>
<organism evidence="9 10">
    <name type="scientific">Ureibacillus sinduriensis BLB-1 = JCM 15800</name>
    <dbReference type="NCBI Taxonomy" id="1384057"/>
    <lineage>
        <taxon>Bacteria</taxon>
        <taxon>Bacillati</taxon>
        <taxon>Bacillota</taxon>
        <taxon>Bacilli</taxon>
        <taxon>Bacillales</taxon>
        <taxon>Caryophanaceae</taxon>
        <taxon>Ureibacillus</taxon>
    </lineage>
</organism>
<accession>A0A0A3HVR6</accession>
<dbReference type="PANTHER" id="PTHR30465:SF0">
    <property type="entry name" value="OLIGOPEPTIDE TRANSPORT SYSTEM PERMEASE PROTEIN APPB"/>
    <property type="match status" value="1"/>
</dbReference>
<dbReference type="RefSeq" id="WP_036201687.1">
    <property type="nucleotide sequence ID" value="NZ_AVCY01000002.1"/>
</dbReference>
<comment type="similarity">
    <text evidence="7">Belongs to the binding-protein-dependent transport system permease family.</text>
</comment>
<evidence type="ECO:0000256" key="7">
    <source>
        <dbReference type="RuleBase" id="RU363032"/>
    </source>
</evidence>
<feature type="transmembrane region" description="Helical" evidence="7">
    <location>
        <begin position="97"/>
        <end position="121"/>
    </location>
</feature>
<feature type="transmembrane region" description="Helical" evidence="7">
    <location>
        <begin position="173"/>
        <end position="193"/>
    </location>
</feature>
<keyword evidence="6 7" id="KW-0472">Membrane</keyword>
<dbReference type="InterPro" id="IPR035906">
    <property type="entry name" value="MetI-like_sf"/>
</dbReference>
<keyword evidence="4 7" id="KW-0812">Transmembrane</keyword>
<keyword evidence="3" id="KW-1003">Cell membrane</keyword>
<dbReference type="SUPFAM" id="SSF161098">
    <property type="entry name" value="MetI-like"/>
    <property type="match status" value="1"/>
</dbReference>
<dbReference type="Pfam" id="PF00528">
    <property type="entry name" value="BPD_transp_1"/>
    <property type="match status" value="1"/>
</dbReference>
<dbReference type="CDD" id="cd06261">
    <property type="entry name" value="TM_PBP2"/>
    <property type="match status" value="1"/>
</dbReference>
<evidence type="ECO:0000256" key="1">
    <source>
        <dbReference type="ARBA" id="ARBA00004651"/>
    </source>
</evidence>
<dbReference type="Pfam" id="PF19300">
    <property type="entry name" value="BPD_transp_1_N"/>
    <property type="match status" value="1"/>
</dbReference>
<dbReference type="GO" id="GO:0005886">
    <property type="term" value="C:plasma membrane"/>
    <property type="evidence" value="ECO:0007669"/>
    <property type="project" value="UniProtKB-SubCell"/>
</dbReference>
<keyword evidence="2 7" id="KW-0813">Transport</keyword>
<dbReference type="InterPro" id="IPR000515">
    <property type="entry name" value="MetI-like"/>
</dbReference>
<keyword evidence="5 7" id="KW-1133">Transmembrane helix</keyword>
<name>A0A0A3HVR6_9BACL</name>
<dbReference type="Proteomes" id="UP000030408">
    <property type="component" value="Unassembled WGS sequence"/>
</dbReference>
<proteinExistence type="inferred from homology"/>
<feature type="transmembrane region" description="Helical" evidence="7">
    <location>
        <begin position="236"/>
        <end position="255"/>
    </location>
</feature>
<evidence type="ECO:0000256" key="3">
    <source>
        <dbReference type="ARBA" id="ARBA00022475"/>
    </source>
</evidence>
<dbReference type="eggNOG" id="COG0601">
    <property type="taxonomic scope" value="Bacteria"/>
</dbReference>
<evidence type="ECO:0000313" key="10">
    <source>
        <dbReference type="Proteomes" id="UP000030408"/>
    </source>
</evidence>
<evidence type="ECO:0000256" key="4">
    <source>
        <dbReference type="ARBA" id="ARBA00022692"/>
    </source>
</evidence>
<comment type="subcellular location">
    <subcellularLocation>
        <location evidence="1 7">Cell membrane</location>
        <topology evidence="1 7">Multi-pass membrane protein</topology>
    </subcellularLocation>
</comment>
<dbReference type="STRING" id="1384057.CD33_14965"/>
<gene>
    <name evidence="9" type="ORF">CD33_14965</name>
</gene>
<protein>
    <submittedName>
        <fullName evidence="9">Peptide ABC transporter permease</fullName>
    </submittedName>
</protein>
<evidence type="ECO:0000256" key="6">
    <source>
        <dbReference type="ARBA" id="ARBA00023136"/>
    </source>
</evidence>
<dbReference type="PANTHER" id="PTHR30465">
    <property type="entry name" value="INNER MEMBRANE ABC TRANSPORTER"/>
    <property type="match status" value="1"/>
</dbReference>
<dbReference type="GO" id="GO:0055085">
    <property type="term" value="P:transmembrane transport"/>
    <property type="evidence" value="ECO:0007669"/>
    <property type="project" value="InterPro"/>
</dbReference>
<comment type="caution">
    <text evidence="9">The sequence shown here is derived from an EMBL/GenBank/DDBJ whole genome shotgun (WGS) entry which is preliminary data.</text>
</comment>
<reference evidence="9 10" key="1">
    <citation type="submission" date="2014-02" db="EMBL/GenBank/DDBJ databases">
        <title>Draft genome sequence of Lysinibacillus sinduriensis JCM 15800.</title>
        <authorList>
            <person name="Zhang F."/>
            <person name="Wang G."/>
            <person name="Zhang L."/>
        </authorList>
    </citation>
    <scope>NUCLEOTIDE SEQUENCE [LARGE SCALE GENOMIC DNA]</scope>
    <source>
        <strain evidence="9 10">JCM 15800</strain>
    </source>
</reference>
<dbReference type="InterPro" id="IPR045621">
    <property type="entry name" value="BPD_transp_1_N"/>
</dbReference>
<feature type="domain" description="ABC transmembrane type-1" evidence="8">
    <location>
        <begin position="97"/>
        <end position="292"/>
    </location>
</feature>
<evidence type="ECO:0000313" key="9">
    <source>
        <dbReference type="EMBL" id="KGR74398.1"/>
    </source>
</evidence>
<feature type="transmembrane region" description="Helical" evidence="7">
    <location>
        <begin position="133"/>
        <end position="153"/>
    </location>
</feature>
<dbReference type="OrthoDB" id="9773683at2"/>
<dbReference type="PROSITE" id="PS50928">
    <property type="entry name" value="ABC_TM1"/>
    <property type="match status" value="1"/>
</dbReference>